<evidence type="ECO:0000313" key="2">
    <source>
        <dbReference type="EMBL" id="TXB96920.1"/>
    </source>
</evidence>
<sequence>MKLTLPTATLALSLLGAADGARIETYVTTGAAPIRVYSSVYYGDDGKHYNLGAFDDGCRKTKYDWIKQICIDSDRERAHVVYSGGTRKCFKLTKQSSGTCGGPSGCWENICQTCWTYVYTSTKCTCPGYNVLSD</sequence>
<dbReference type="Proteomes" id="UP000321331">
    <property type="component" value="Unassembled WGS sequence"/>
</dbReference>
<feature type="chain" id="PRO_5022905605" evidence="1">
    <location>
        <begin position="21"/>
        <end position="134"/>
    </location>
</feature>
<comment type="caution">
    <text evidence="2">The sequence shown here is derived from an EMBL/GenBank/DDBJ whole genome shotgun (WGS) entry which is preliminary data.</text>
</comment>
<evidence type="ECO:0000256" key="1">
    <source>
        <dbReference type="SAM" id="SignalP"/>
    </source>
</evidence>
<proteinExistence type="predicted"/>
<protein>
    <submittedName>
        <fullName evidence="2">Uncharacterized protein</fullName>
    </submittedName>
</protein>
<dbReference type="AlphaFoldDB" id="A0A5C6SHA7"/>
<accession>A0A5C6SHA7</accession>
<reference evidence="2 3" key="1">
    <citation type="submission" date="2019-07" db="EMBL/GenBank/DDBJ databases">
        <title>The First High-Quality Draft Genome Sequence of the Causal Agent of the Current Panama Disease Epidemic.</title>
        <authorList>
            <person name="Warmington R.J."/>
            <person name="Kay W."/>
            <person name="Jeffries A."/>
            <person name="Bebber D."/>
            <person name="Moore K."/>
            <person name="Studholme D.J."/>
        </authorList>
    </citation>
    <scope>NUCLEOTIDE SEQUENCE [LARGE SCALE GENOMIC DNA]</scope>
    <source>
        <strain evidence="2 3">TR4</strain>
    </source>
</reference>
<keyword evidence="1" id="KW-0732">Signal</keyword>
<gene>
    <name evidence="2" type="ORF">FocTR4_00011502</name>
</gene>
<evidence type="ECO:0000313" key="3">
    <source>
        <dbReference type="Proteomes" id="UP000321331"/>
    </source>
</evidence>
<organism evidence="2 3">
    <name type="scientific">Fusarium oxysporum f. sp. cubense</name>
    <dbReference type="NCBI Taxonomy" id="61366"/>
    <lineage>
        <taxon>Eukaryota</taxon>
        <taxon>Fungi</taxon>
        <taxon>Dikarya</taxon>
        <taxon>Ascomycota</taxon>
        <taxon>Pezizomycotina</taxon>
        <taxon>Sordariomycetes</taxon>
        <taxon>Hypocreomycetidae</taxon>
        <taxon>Hypocreales</taxon>
        <taxon>Nectriaceae</taxon>
        <taxon>Fusarium</taxon>
        <taxon>Fusarium oxysporum species complex</taxon>
    </lineage>
</organism>
<name>A0A5C6SHA7_FUSOC</name>
<dbReference type="EMBL" id="VMNF01000014">
    <property type="protein sequence ID" value="TXB96920.1"/>
    <property type="molecule type" value="Genomic_DNA"/>
</dbReference>
<feature type="signal peptide" evidence="1">
    <location>
        <begin position="1"/>
        <end position="20"/>
    </location>
</feature>